<dbReference type="EMBL" id="CAIIXF020000009">
    <property type="protein sequence ID" value="CAH1795064.1"/>
    <property type="molecule type" value="Genomic_DNA"/>
</dbReference>
<comment type="caution">
    <text evidence="13">The sequence shown here is derived from an EMBL/GenBank/DDBJ whole genome shotgun (WGS) entry which is preliminary data.</text>
</comment>
<proteinExistence type="inferred from homology"/>
<dbReference type="GO" id="GO:0005975">
    <property type="term" value="P:carbohydrate metabolic process"/>
    <property type="evidence" value="ECO:0007669"/>
    <property type="project" value="InterPro"/>
</dbReference>
<evidence type="ECO:0000256" key="11">
    <source>
        <dbReference type="ARBA" id="ARBA00023295"/>
    </source>
</evidence>
<dbReference type="SMART" id="SM00642">
    <property type="entry name" value="Aamy"/>
    <property type="match status" value="1"/>
</dbReference>
<dbReference type="InterPro" id="IPR006047">
    <property type="entry name" value="GH13_cat_dom"/>
</dbReference>
<evidence type="ECO:0000256" key="4">
    <source>
        <dbReference type="ARBA" id="ARBA00008061"/>
    </source>
</evidence>
<dbReference type="CDD" id="cd11317">
    <property type="entry name" value="AmyAc_bac_euk_AmyA"/>
    <property type="match status" value="1"/>
</dbReference>
<evidence type="ECO:0000256" key="2">
    <source>
        <dbReference type="ARBA" id="ARBA00001913"/>
    </source>
</evidence>
<dbReference type="Gene3D" id="3.20.20.80">
    <property type="entry name" value="Glycosidases"/>
    <property type="match status" value="1"/>
</dbReference>
<dbReference type="AlphaFoldDB" id="A0A8J1U6C7"/>
<dbReference type="PANTHER" id="PTHR43447">
    <property type="entry name" value="ALPHA-AMYLASE"/>
    <property type="match status" value="1"/>
</dbReference>
<dbReference type="GO" id="GO:0004556">
    <property type="term" value="F:alpha-amylase activity"/>
    <property type="evidence" value="ECO:0007669"/>
    <property type="project" value="UniProtKB-UniRule"/>
</dbReference>
<organism evidence="13 14">
    <name type="scientific">Owenia fusiformis</name>
    <name type="common">Polychaete worm</name>
    <dbReference type="NCBI Taxonomy" id="6347"/>
    <lineage>
        <taxon>Eukaryota</taxon>
        <taxon>Metazoa</taxon>
        <taxon>Spiralia</taxon>
        <taxon>Lophotrochozoa</taxon>
        <taxon>Annelida</taxon>
        <taxon>Polychaeta</taxon>
        <taxon>Sedentaria</taxon>
        <taxon>Canalipalpata</taxon>
        <taxon>Sabellida</taxon>
        <taxon>Oweniida</taxon>
        <taxon>Oweniidae</taxon>
        <taxon>Owenia</taxon>
    </lineage>
</organism>
<dbReference type="Pfam" id="PF02806">
    <property type="entry name" value="Alpha-amylase_C"/>
    <property type="match status" value="1"/>
</dbReference>
<evidence type="ECO:0000256" key="6">
    <source>
        <dbReference type="ARBA" id="ARBA00022723"/>
    </source>
</evidence>
<keyword evidence="14" id="KW-1185">Reference proteome</keyword>
<protein>
    <recommendedName>
        <fullName evidence="5">alpha-amylase</fullName>
        <ecNumber evidence="5">3.2.1.1</ecNumber>
    </recommendedName>
</protein>
<dbReference type="PRINTS" id="PR00110">
    <property type="entry name" value="ALPHAAMYLASE"/>
</dbReference>
<evidence type="ECO:0000256" key="10">
    <source>
        <dbReference type="ARBA" id="ARBA00023277"/>
    </source>
</evidence>
<evidence type="ECO:0000313" key="13">
    <source>
        <dbReference type="EMBL" id="CAH1795064.1"/>
    </source>
</evidence>
<keyword evidence="9" id="KW-0868">Chloride</keyword>
<comment type="cofactor">
    <cofactor evidence="3">
        <name>chloride</name>
        <dbReference type="ChEBI" id="CHEBI:17996"/>
    </cofactor>
</comment>
<dbReference type="Proteomes" id="UP000749559">
    <property type="component" value="Unassembled WGS sequence"/>
</dbReference>
<dbReference type="SUPFAM" id="SSF51445">
    <property type="entry name" value="(Trans)glycosidases"/>
    <property type="match status" value="1"/>
</dbReference>
<dbReference type="Gene3D" id="2.60.40.1180">
    <property type="entry name" value="Golgi alpha-mannosidase II"/>
    <property type="match status" value="1"/>
</dbReference>
<dbReference type="SUPFAM" id="SSF51011">
    <property type="entry name" value="Glycosyl hydrolase domain"/>
    <property type="match status" value="1"/>
</dbReference>
<keyword evidence="10" id="KW-0119">Carbohydrate metabolism</keyword>
<evidence type="ECO:0000256" key="9">
    <source>
        <dbReference type="ARBA" id="ARBA00023214"/>
    </source>
</evidence>
<dbReference type="InterPro" id="IPR006046">
    <property type="entry name" value="Alpha_amylase"/>
</dbReference>
<reference evidence="13" key="1">
    <citation type="submission" date="2022-03" db="EMBL/GenBank/DDBJ databases">
        <authorList>
            <person name="Martin C."/>
        </authorList>
    </citation>
    <scope>NUCLEOTIDE SEQUENCE</scope>
</reference>
<evidence type="ECO:0000256" key="1">
    <source>
        <dbReference type="ARBA" id="ARBA00000548"/>
    </source>
</evidence>
<evidence type="ECO:0000256" key="5">
    <source>
        <dbReference type="ARBA" id="ARBA00012595"/>
    </source>
</evidence>
<evidence type="ECO:0000256" key="3">
    <source>
        <dbReference type="ARBA" id="ARBA00001923"/>
    </source>
</evidence>
<accession>A0A8J1U6C7</accession>
<keyword evidence="6" id="KW-0479">Metal-binding</keyword>
<dbReference type="SMART" id="SM00632">
    <property type="entry name" value="Aamy_C"/>
    <property type="match status" value="1"/>
</dbReference>
<dbReference type="InterPro" id="IPR017853">
    <property type="entry name" value="GH"/>
</dbReference>
<dbReference type="GO" id="GO:0046872">
    <property type="term" value="F:metal ion binding"/>
    <property type="evidence" value="ECO:0007669"/>
    <property type="project" value="UniProtKB-KW"/>
</dbReference>
<keyword evidence="8" id="KW-0106">Calcium</keyword>
<evidence type="ECO:0000256" key="7">
    <source>
        <dbReference type="ARBA" id="ARBA00022801"/>
    </source>
</evidence>
<keyword evidence="7" id="KW-0378">Hydrolase</keyword>
<evidence type="ECO:0000256" key="8">
    <source>
        <dbReference type="ARBA" id="ARBA00022837"/>
    </source>
</evidence>
<gene>
    <name evidence="13" type="ORF">OFUS_LOCUS19656</name>
</gene>
<sequence>MYFLVFFACFALIRGQYYGTYDCPSGSDVMVHLFEWTHASVADECERFLSENGFCAVQVSPPNEHRVIDDPWRPWYQRYQPVSYSMTSRSGNELEFLDMVNRCNDVGVRVYVDAVINHMTGGGFGVGSDGSVWSGDGLDYPSVPFGSTDFNGANECSTSSLEIENYQDVIQVRNCRLLGLRDLKLAKDYVRGKVAEYLNKLVGYGVAGFRVDASKHMWPGDMQNIFNRLNNLNTRWFPSNTKPFIYQEVIDMGGEPITASEYTSMGRVTEFKYGKNLGDCIRKNNGEKISYLKNFGEGWGFMSGVDAVSFVDNHDNQRGHGAGGFGSILTFFEDRWYKMANAFLLAWPYGYPRIMSSYNWPRNIVGGTDQNDWVGPPDNGAGDTDYAVCFNGDWICEHRWRQITNMVHFHNAVINAVVQNWWDNGENMIAFSRGNIGFLAMNNENYDMNEWLQTGLPGGVYCDIISGDDVLGACTGKTITVNANGFAQVTISSGDSDPMIAIYFR</sequence>
<evidence type="ECO:0000256" key="12">
    <source>
        <dbReference type="RuleBase" id="RU003615"/>
    </source>
</evidence>
<dbReference type="InterPro" id="IPR031319">
    <property type="entry name" value="A-amylase_C"/>
</dbReference>
<comment type="cofactor">
    <cofactor evidence="2">
        <name>Ca(2+)</name>
        <dbReference type="ChEBI" id="CHEBI:29108"/>
    </cofactor>
</comment>
<keyword evidence="11" id="KW-0326">Glycosidase</keyword>
<dbReference type="OrthoDB" id="550577at2759"/>
<dbReference type="InterPro" id="IPR013780">
    <property type="entry name" value="Glyco_hydro_b"/>
</dbReference>
<comment type="similarity">
    <text evidence="4 12">Belongs to the glycosyl hydrolase 13 family.</text>
</comment>
<comment type="catalytic activity">
    <reaction evidence="1">
        <text>Endohydrolysis of (1-&gt;4)-alpha-D-glucosidic linkages in polysaccharides containing three or more (1-&gt;4)-alpha-linked D-glucose units.</text>
        <dbReference type="EC" id="3.2.1.1"/>
    </reaction>
</comment>
<dbReference type="EC" id="3.2.1.1" evidence="5"/>
<dbReference type="InterPro" id="IPR006048">
    <property type="entry name" value="A-amylase/branching_C"/>
</dbReference>
<name>A0A8J1U6C7_OWEFU</name>
<evidence type="ECO:0000313" key="14">
    <source>
        <dbReference type="Proteomes" id="UP000749559"/>
    </source>
</evidence>